<accession>A0ABZ2KXC0</accession>
<dbReference type="EMBL" id="CP089983">
    <property type="protein sequence ID" value="WXB03137.1"/>
    <property type="molecule type" value="Genomic_DNA"/>
</dbReference>
<dbReference type="Pfam" id="PF00581">
    <property type="entry name" value="Rhodanese"/>
    <property type="match status" value="1"/>
</dbReference>
<sequence>MVRSVSPQQAHDLISRGEVEVIDVREPNEWSTGHLAGARLVPLAQFRANPKAALPRDGVLFVCAAGVRSETAARLAASSGFTKVYNLSGGTRGWVKAGKPLVHDLSVAV</sequence>
<evidence type="ECO:0000259" key="1">
    <source>
        <dbReference type="PROSITE" id="PS50206"/>
    </source>
</evidence>
<dbReference type="InterPro" id="IPR001763">
    <property type="entry name" value="Rhodanese-like_dom"/>
</dbReference>
<dbReference type="InterPro" id="IPR036873">
    <property type="entry name" value="Rhodanese-like_dom_sf"/>
</dbReference>
<dbReference type="PANTHER" id="PTHR44086:SF10">
    <property type="entry name" value="THIOSULFATE SULFURTRANSFERASE_RHODANESE-LIKE DOMAIN-CONTAINING PROTEIN 3"/>
    <property type="match status" value="1"/>
</dbReference>
<dbReference type="CDD" id="cd00158">
    <property type="entry name" value="RHOD"/>
    <property type="match status" value="1"/>
</dbReference>
<dbReference type="PANTHER" id="PTHR44086">
    <property type="entry name" value="THIOSULFATE SULFURTRANSFERASE RDL2, MITOCHONDRIAL-RELATED"/>
    <property type="match status" value="1"/>
</dbReference>
<reference evidence="2" key="1">
    <citation type="submission" date="2021-12" db="EMBL/GenBank/DDBJ databases">
        <title>Discovery of the Pendulisporaceae a myxobacterial family with distinct sporulation behavior and unique specialized metabolism.</title>
        <authorList>
            <person name="Garcia R."/>
            <person name="Popoff A."/>
            <person name="Bader C.D."/>
            <person name="Loehr J."/>
            <person name="Walesch S."/>
            <person name="Walt C."/>
            <person name="Boldt J."/>
            <person name="Bunk B."/>
            <person name="Haeckl F.J.F.P.J."/>
            <person name="Gunesch A.P."/>
            <person name="Birkelbach J."/>
            <person name="Nuebel U."/>
            <person name="Pietschmann T."/>
            <person name="Bach T."/>
            <person name="Mueller R."/>
        </authorList>
    </citation>
    <scope>NUCLEOTIDE SEQUENCE</scope>
    <source>
        <strain evidence="2">MSr11367</strain>
    </source>
</reference>
<name>A0ABZ2KXC0_9BACT</name>
<dbReference type="Gene3D" id="3.40.250.10">
    <property type="entry name" value="Rhodanese-like domain"/>
    <property type="match status" value="1"/>
</dbReference>
<keyword evidence="3" id="KW-1185">Reference proteome</keyword>
<proteinExistence type="predicted"/>
<feature type="domain" description="Rhodanese" evidence="1">
    <location>
        <begin position="15"/>
        <end position="103"/>
    </location>
</feature>
<evidence type="ECO:0000313" key="2">
    <source>
        <dbReference type="EMBL" id="WXB03137.1"/>
    </source>
</evidence>
<protein>
    <submittedName>
        <fullName evidence="2">Rhodanese-like domain-containing protein</fullName>
    </submittedName>
</protein>
<dbReference type="SMART" id="SM00450">
    <property type="entry name" value="RHOD"/>
    <property type="match status" value="1"/>
</dbReference>
<gene>
    <name evidence="2" type="ORF">LVJ94_40300</name>
</gene>
<dbReference type="Proteomes" id="UP001374803">
    <property type="component" value="Chromosome"/>
</dbReference>
<dbReference type="SUPFAM" id="SSF52821">
    <property type="entry name" value="Rhodanese/Cell cycle control phosphatase"/>
    <property type="match status" value="1"/>
</dbReference>
<evidence type="ECO:0000313" key="3">
    <source>
        <dbReference type="Proteomes" id="UP001374803"/>
    </source>
</evidence>
<dbReference type="RefSeq" id="WP_394832763.1">
    <property type="nucleotide sequence ID" value="NZ_CP089929.1"/>
</dbReference>
<dbReference type="PROSITE" id="PS50206">
    <property type="entry name" value="RHODANESE_3"/>
    <property type="match status" value="1"/>
</dbReference>
<organism evidence="2 3">
    <name type="scientific">Pendulispora rubella</name>
    <dbReference type="NCBI Taxonomy" id="2741070"/>
    <lineage>
        <taxon>Bacteria</taxon>
        <taxon>Pseudomonadati</taxon>
        <taxon>Myxococcota</taxon>
        <taxon>Myxococcia</taxon>
        <taxon>Myxococcales</taxon>
        <taxon>Sorangiineae</taxon>
        <taxon>Pendulisporaceae</taxon>
        <taxon>Pendulispora</taxon>
    </lineage>
</organism>